<dbReference type="InterPro" id="IPR001171">
    <property type="entry name" value="ERG24_DHCR-like"/>
</dbReference>
<evidence type="ECO:0000256" key="15">
    <source>
        <dbReference type="ARBA" id="ARBA00023166"/>
    </source>
</evidence>
<evidence type="ECO:0000256" key="19">
    <source>
        <dbReference type="ARBA" id="ARBA00042688"/>
    </source>
</evidence>
<evidence type="ECO:0000256" key="14">
    <source>
        <dbReference type="ARBA" id="ARBA00023136"/>
    </source>
</evidence>
<dbReference type="Pfam" id="PF01222">
    <property type="entry name" value="ERG4_ERG24"/>
    <property type="match status" value="1"/>
</dbReference>
<evidence type="ECO:0000256" key="12">
    <source>
        <dbReference type="ARBA" id="ARBA00023011"/>
    </source>
</evidence>
<evidence type="ECO:0000313" key="25">
    <source>
        <dbReference type="Proteomes" id="UP000033140"/>
    </source>
</evidence>
<reference evidence="24 25" key="3">
    <citation type="journal article" date="2015" name="Genome Announc.">
        <title>Draft Genome Sequence of the Archiascomycetous Yeast Saitoella complicata.</title>
        <authorList>
            <person name="Yamauchi K."/>
            <person name="Kondo S."/>
            <person name="Hamamoto M."/>
            <person name="Takahashi Y."/>
            <person name="Ogura Y."/>
            <person name="Hayashi T."/>
            <person name="Nishida H."/>
        </authorList>
    </citation>
    <scope>NUCLEOTIDE SEQUENCE [LARGE SCALE GENOMIC DNA]</scope>
    <source>
        <strain evidence="24 25">NRRL Y-17804</strain>
    </source>
</reference>
<organism evidence="24 25">
    <name type="scientific">Saitoella complicata (strain BCRC 22490 / CBS 7301 / JCM 7358 / NBRC 10748 / NRRL Y-17804)</name>
    <dbReference type="NCBI Taxonomy" id="698492"/>
    <lineage>
        <taxon>Eukaryota</taxon>
        <taxon>Fungi</taxon>
        <taxon>Dikarya</taxon>
        <taxon>Ascomycota</taxon>
        <taxon>Taphrinomycotina</taxon>
        <taxon>Taphrinomycotina incertae sedis</taxon>
        <taxon>Saitoella</taxon>
    </lineage>
</organism>
<name>A0A0E9NT39_SAICN</name>
<dbReference type="Proteomes" id="UP000033140">
    <property type="component" value="Unassembled WGS sequence"/>
</dbReference>
<evidence type="ECO:0000256" key="17">
    <source>
        <dbReference type="ARBA" id="ARBA00038851"/>
    </source>
</evidence>
<feature type="transmembrane region" description="Helical" evidence="22">
    <location>
        <begin position="264"/>
        <end position="288"/>
    </location>
</feature>
<feature type="transmembrane region" description="Helical" evidence="22">
    <location>
        <begin position="294"/>
        <end position="312"/>
    </location>
</feature>
<proteinExistence type="inferred from homology"/>
<reference evidence="24 25" key="1">
    <citation type="journal article" date="2011" name="J. Gen. Appl. Microbiol.">
        <title>Draft genome sequencing of the enigmatic yeast Saitoella complicata.</title>
        <authorList>
            <person name="Nishida H."/>
            <person name="Hamamoto M."/>
            <person name="Sugiyama J."/>
        </authorList>
    </citation>
    <scope>NUCLEOTIDE SEQUENCE [LARGE SCALE GENOMIC DNA]</scope>
    <source>
        <strain evidence="24 25">NRRL Y-17804</strain>
    </source>
</reference>
<feature type="transmembrane region" description="Helical" evidence="22">
    <location>
        <begin position="527"/>
        <end position="555"/>
    </location>
</feature>
<dbReference type="GO" id="GO:0047598">
    <property type="term" value="F:7-dehydrocholesterol reductase activity"/>
    <property type="evidence" value="ECO:0007669"/>
    <property type="project" value="UniProtKB-EC"/>
</dbReference>
<feature type="transmembrane region" description="Helical" evidence="22">
    <location>
        <begin position="225"/>
        <end position="243"/>
    </location>
</feature>
<evidence type="ECO:0000256" key="4">
    <source>
        <dbReference type="ARBA" id="ARBA00022516"/>
    </source>
</evidence>
<dbReference type="OMA" id="KYGQYWA"/>
<keyword evidence="10 22" id="KW-1133">Transmembrane helix</keyword>
<evidence type="ECO:0000256" key="23">
    <source>
        <dbReference type="SAM" id="MobiDB-lite"/>
    </source>
</evidence>
<comment type="pathway">
    <text evidence="2">Steroid biosynthesis; cholesterol biosynthesis.</text>
</comment>
<dbReference type="GO" id="GO:0005789">
    <property type="term" value="C:endoplasmic reticulum membrane"/>
    <property type="evidence" value="ECO:0007669"/>
    <property type="project" value="TreeGrafter"/>
</dbReference>
<keyword evidence="25" id="KW-1185">Reference proteome</keyword>
<feature type="transmembrane region" description="Helical" evidence="22">
    <location>
        <begin position="168"/>
        <end position="186"/>
    </location>
</feature>
<evidence type="ECO:0000256" key="6">
    <source>
        <dbReference type="ARBA" id="ARBA00022692"/>
    </source>
</evidence>
<comment type="subcellular location">
    <subcellularLocation>
        <location evidence="1">Membrane</location>
        <topology evidence="1">Multi-pass membrane protein</topology>
    </subcellularLocation>
</comment>
<evidence type="ECO:0000256" key="1">
    <source>
        <dbReference type="ARBA" id="ARBA00004141"/>
    </source>
</evidence>
<dbReference type="AlphaFoldDB" id="A0A0E9NT39"/>
<evidence type="ECO:0000256" key="22">
    <source>
        <dbReference type="RuleBase" id="RU369120"/>
    </source>
</evidence>
<evidence type="ECO:0000256" key="18">
    <source>
        <dbReference type="ARBA" id="ARBA00039984"/>
    </source>
</evidence>
<evidence type="ECO:0000256" key="21">
    <source>
        <dbReference type="ARBA" id="ARBA00047826"/>
    </source>
</evidence>
<accession>A0A0E9NT39</accession>
<keyword evidence="13 22" id="KW-0443">Lipid metabolism</keyword>
<evidence type="ECO:0000256" key="8">
    <source>
        <dbReference type="ARBA" id="ARBA00022857"/>
    </source>
</evidence>
<evidence type="ECO:0000256" key="11">
    <source>
        <dbReference type="ARBA" id="ARBA00023002"/>
    </source>
</evidence>
<dbReference type="PANTHER" id="PTHR21257:SF38">
    <property type="entry name" value="7-DEHYDROCHOLESTEROL REDUCTASE"/>
    <property type="match status" value="1"/>
</dbReference>
<evidence type="ECO:0000256" key="2">
    <source>
        <dbReference type="ARBA" id="ARBA00004770"/>
    </source>
</evidence>
<keyword evidence="11 22" id="KW-0560">Oxidoreductase</keyword>
<keyword evidence="12 22" id="KW-0756">Sterol biosynthesis</keyword>
<evidence type="ECO:0000256" key="7">
    <source>
        <dbReference type="ARBA" id="ARBA00022778"/>
    </source>
</evidence>
<feature type="transmembrane region" description="Helical" evidence="22">
    <location>
        <begin position="447"/>
        <end position="466"/>
    </location>
</feature>
<dbReference type="FunFam" id="1.20.120.1630:FF:000004">
    <property type="entry name" value="7-dehydrocholesterol reductase"/>
    <property type="match status" value="1"/>
</dbReference>
<sequence length="590" mass="67544">MIDGGDICPLRHSHKTAHARLTLVEGFKLRVKRRCLSSFLVQHYSIERLSGGTTFLIRTPGPLAIGRQHQHDGRGQRQSVRSLPPSLIAIGHCKAMVARSTGEIRPPKLPPALETTSLLDGGAEEEDEVDQTGPDPEVSAVEERADEERLYGKEGWGREKDISAGTRLGAIFMLLFTPTLSFYFLASCTNYQCSLSAPIWDIFHSAHPMQTWLSWFPTPTWRASIGYALWVITQGILYVIVPGKIGYGQRTPAGYLLPYRVNGLNVYILTHVAFAVSVYYGIISAGIIAHHWQGLFVAANVYGYLLTIFAYVKARYWPSHPEDRKWSGSIWYDLMMGVEFNPRIGKLWDFKLFHNGRPGIIAWTLIDISFAGAQYEKLGYVTNSMWLVIFLHGLYVVDFFYNEDWYLRTIDIAHDHFGYYLAWGDTVWLPFMYTLQAQYLFYNPIDLEWYAAVAVFSLGVGGYWIFRTANHQKDLVRSTDGKCTIWGKPAQVIRTVYVTSDGAVHKSLLLVSGFWGWSHQFNYVGDLLLSFAMCAACGLHHLLPYFYIIYMFILLNHRIWRSEKRCRAKYGKYWEEYCERVPYKLIPGVY</sequence>
<keyword evidence="15 22" id="KW-1207">Sterol metabolism</keyword>
<evidence type="ECO:0000256" key="16">
    <source>
        <dbReference type="ARBA" id="ARBA00023221"/>
    </source>
</evidence>
<feature type="transmembrane region" description="Helical" evidence="22">
    <location>
        <begin position="378"/>
        <end position="397"/>
    </location>
</feature>
<evidence type="ECO:0000256" key="13">
    <source>
        <dbReference type="ARBA" id="ARBA00023098"/>
    </source>
</evidence>
<dbReference type="PANTHER" id="PTHR21257">
    <property type="entry name" value="DELTA(14)-STEROL REDUCTASE"/>
    <property type="match status" value="1"/>
</dbReference>
<evidence type="ECO:0000256" key="20">
    <source>
        <dbReference type="ARBA" id="ARBA00047795"/>
    </source>
</evidence>
<comment type="catalytic activity">
    <reaction evidence="20">
        <text>cholesterol + NADP(+) = 7-dehydrocholesterol + NADPH + H(+)</text>
        <dbReference type="Rhea" id="RHEA:23984"/>
        <dbReference type="ChEBI" id="CHEBI:15378"/>
        <dbReference type="ChEBI" id="CHEBI:16113"/>
        <dbReference type="ChEBI" id="CHEBI:17759"/>
        <dbReference type="ChEBI" id="CHEBI:57783"/>
        <dbReference type="ChEBI" id="CHEBI:58349"/>
        <dbReference type="EC" id="1.3.1.21"/>
    </reaction>
    <physiologicalReaction direction="right-to-left" evidence="20">
        <dbReference type="Rhea" id="RHEA:23986"/>
    </physiologicalReaction>
</comment>
<keyword evidence="5" id="KW-0153">Cholesterol metabolism</keyword>
<evidence type="ECO:0000256" key="3">
    <source>
        <dbReference type="ARBA" id="ARBA00005402"/>
    </source>
</evidence>
<reference evidence="24 25" key="2">
    <citation type="journal article" date="2014" name="J. Gen. Appl. Microbiol.">
        <title>The early diverging ascomycetous budding yeast Saitoella complicata has three histone deacetylases belonging to the Clr6, Hos2, and Rpd3 lineages.</title>
        <authorList>
            <person name="Nishida H."/>
            <person name="Matsumoto T."/>
            <person name="Kondo S."/>
            <person name="Hamamoto M."/>
            <person name="Yoshikawa H."/>
        </authorList>
    </citation>
    <scope>NUCLEOTIDE SEQUENCE [LARGE SCALE GENOMIC DNA]</scope>
    <source>
        <strain evidence="24 25">NRRL Y-17804</strain>
    </source>
</reference>
<protein>
    <recommendedName>
        <fullName evidence="18">7-dehydrocholesterol reductase</fullName>
        <ecNumber evidence="17">1.3.1.21</ecNumber>
    </recommendedName>
    <alternativeName>
        <fullName evidence="19">Sterol Delta(7)-reductase</fullName>
    </alternativeName>
</protein>
<dbReference type="GO" id="GO:0016132">
    <property type="term" value="P:brassinosteroid biosynthetic process"/>
    <property type="evidence" value="ECO:0007669"/>
    <property type="project" value="TreeGrafter"/>
</dbReference>
<keyword evidence="4 22" id="KW-0444">Lipid biosynthesis</keyword>
<keyword evidence="7" id="KW-0152">Cholesterol biosynthesis</keyword>
<comment type="similarity">
    <text evidence="3 22">Belongs to the ERG4/ERG24 family.</text>
</comment>
<dbReference type="GO" id="GO:0006695">
    <property type="term" value="P:cholesterol biosynthetic process"/>
    <property type="evidence" value="ECO:0007669"/>
    <property type="project" value="UniProtKB-KW"/>
</dbReference>
<feature type="transmembrane region" description="Helical" evidence="22">
    <location>
        <begin position="417"/>
        <end position="435"/>
    </location>
</feature>
<comment type="caution">
    <text evidence="24">The sequence shown here is derived from an EMBL/GenBank/DDBJ whole genome shotgun (WGS) entry which is preliminary data.</text>
</comment>
<gene>
    <name evidence="24" type="ORF">G7K_6917-t1</name>
</gene>
<dbReference type="Gene3D" id="1.20.120.1630">
    <property type="match status" value="1"/>
</dbReference>
<feature type="region of interest" description="Disordered" evidence="23">
    <location>
        <begin position="122"/>
        <end position="144"/>
    </location>
</feature>
<dbReference type="EMBL" id="BACD03000096">
    <property type="protein sequence ID" value="GAO52851.1"/>
    <property type="molecule type" value="Genomic_DNA"/>
</dbReference>
<evidence type="ECO:0000256" key="10">
    <source>
        <dbReference type="ARBA" id="ARBA00022989"/>
    </source>
</evidence>
<dbReference type="EC" id="1.3.1.21" evidence="17"/>
<evidence type="ECO:0000313" key="24">
    <source>
        <dbReference type="EMBL" id="GAO52851.1"/>
    </source>
</evidence>
<evidence type="ECO:0000256" key="9">
    <source>
        <dbReference type="ARBA" id="ARBA00022955"/>
    </source>
</evidence>
<keyword evidence="14 22" id="KW-0472">Membrane</keyword>
<keyword evidence="8" id="KW-0521">NADP</keyword>
<keyword evidence="6 22" id="KW-0812">Transmembrane</keyword>
<keyword evidence="16 22" id="KW-0753">Steroid metabolism</keyword>
<keyword evidence="9 22" id="KW-0752">Steroid biosynthesis</keyword>
<evidence type="ECO:0000256" key="5">
    <source>
        <dbReference type="ARBA" id="ARBA00022548"/>
    </source>
</evidence>
<comment type="catalytic activity">
    <reaction evidence="21">
        <text>7-dehydrodesmosterol + NADPH + H(+) = desmosterol + NADP(+)</text>
        <dbReference type="Rhea" id="RHEA:46740"/>
        <dbReference type="ChEBI" id="CHEBI:15378"/>
        <dbReference type="ChEBI" id="CHEBI:17737"/>
        <dbReference type="ChEBI" id="CHEBI:27910"/>
        <dbReference type="ChEBI" id="CHEBI:57783"/>
        <dbReference type="ChEBI" id="CHEBI:58349"/>
    </reaction>
    <physiologicalReaction direction="left-to-right" evidence="21">
        <dbReference type="Rhea" id="RHEA:46741"/>
    </physiologicalReaction>
</comment>
<dbReference type="STRING" id="698492.A0A0E9NT39"/>